<dbReference type="Proteomes" id="UP000003544">
    <property type="component" value="Unassembled WGS sequence"/>
</dbReference>
<accession>F5SYX5</accession>
<sequence length="37" mass="4224">MNGKVSIVIIDDPFCRIWSTLLEDDFRIPPGYPTGEQ</sequence>
<dbReference type="AlphaFoldDB" id="F5SYX5"/>
<reference evidence="1 2" key="1">
    <citation type="journal article" date="2011" name="J. Bacteriol.">
        <title>Draft genome sequence of Methylophaga aminisulfidivorans MP T.</title>
        <authorList>
            <person name="Han G.H."/>
            <person name="Kim W."/>
            <person name="Chun J."/>
            <person name="Kim S.W."/>
        </authorList>
    </citation>
    <scope>NUCLEOTIDE SEQUENCE [LARGE SCALE GENOMIC DNA]</scope>
    <source>
        <strain evidence="2">MP(T)</strain>
    </source>
</reference>
<keyword evidence="2" id="KW-1185">Reference proteome</keyword>
<name>F5SYX5_9GAMM</name>
<proteinExistence type="predicted"/>
<evidence type="ECO:0000313" key="2">
    <source>
        <dbReference type="Proteomes" id="UP000003544"/>
    </source>
</evidence>
<organism evidence="1 2">
    <name type="scientific">Methylophaga aminisulfidivorans MP</name>
    <dbReference type="NCBI Taxonomy" id="1026882"/>
    <lineage>
        <taxon>Bacteria</taxon>
        <taxon>Pseudomonadati</taxon>
        <taxon>Pseudomonadota</taxon>
        <taxon>Gammaproteobacteria</taxon>
        <taxon>Thiotrichales</taxon>
        <taxon>Piscirickettsiaceae</taxon>
        <taxon>Methylophaga</taxon>
    </lineage>
</organism>
<gene>
    <name evidence="1" type="ORF">MAMP_00770</name>
</gene>
<dbReference type="STRING" id="1026882.MAMP_00770"/>
<protein>
    <submittedName>
        <fullName evidence="1">Uncharacterized protein</fullName>
    </submittedName>
</protein>
<comment type="caution">
    <text evidence="1">The sequence shown here is derived from an EMBL/GenBank/DDBJ whole genome shotgun (WGS) entry which is preliminary data.</text>
</comment>
<evidence type="ECO:0000313" key="1">
    <source>
        <dbReference type="EMBL" id="EGL54296.1"/>
    </source>
</evidence>
<dbReference type="EMBL" id="AFIG01000001">
    <property type="protein sequence ID" value="EGL54296.1"/>
    <property type="molecule type" value="Genomic_DNA"/>
</dbReference>